<evidence type="ECO:0000313" key="1">
    <source>
        <dbReference type="EMBL" id="SHH16885.1"/>
    </source>
</evidence>
<protein>
    <submittedName>
        <fullName evidence="1">Uncharacterized protein</fullName>
    </submittedName>
</protein>
<dbReference type="RefSeq" id="WP_156889441.1">
    <property type="nucleotide sequence ID" value="NZ_FQXA01000004.1"/>
</dbReference>
<dbReference type="GeneID" id="98639835"/>
<gene>
    <name evidence="1" type="ORF">SAMN02744645_2809</name>
</gene>
<name>A0A1M5QRV5_9GAMM</name>
<reference evidence="1 2" key="1">
    <citation type="submission" date="2016-11" db="EMBL/GenBank/DDBJ databases">
        <authorList>
            <person name="Jaros S."/>
            <person name="Januszkiewicz K."/>
            <person name="Wedrychowicz H."/>
        </authorList>
    </citation>
    <scope>NUCLEOTIDE SEQUENCE [LARGE SCALE GENOMIC DNA]</scope>
    <source>
        <strain evidence="1 2">DSM 18231</strain>
    </source>
</reference>
<accession>A0A1M5QRV5</accession>
<dbReference type="AlphaFoldDB" id="A0A1M5QRV5"/>
<dbReference type="EMBL" id="FQXA01000004">
    <property type="protein sequence ID" value="SHH16885.1"/>
    <property type="molecule type" value="Genomic_DNA"/>
</dbReference>
<dbReference type="Proteomes" id="UP000184000">
    <property type="component" value="Unassembled WGS sequence"/>
</dbReference>
<sequence length="45" mass="4679">MLSLELIQTLFANYALGISGTSAEQDGRLVATGAGVTLPAVRLME</sequence>
<evidence type="ECO:0000313" key="2">
    <source>
        <dbReference type="Proteomes" id="UP000184000"/>
    </source>
</evidence>
<organism evidence="1 2">
    <name type="scientific">Stutzerimonas xanthomarina DSM 18231</name>
    <dbReference type="NCBI Taxonomy" id="1403346"/>
    <lineage>
        <taxon>Bacteria</taxon>
        <taxon>Pseudomonadati</taxon>
        <taxon>Pseudomonadota</taxon>
        <taxon>Gammaproteobacteria</taxon>
        <taxon>Pseudomonadales</taxon>
        <taxon>Pseudomonadaceae</taxon>
        <taxon>Stutzerimonas</taxon>
    </lineage>
</organism>
<proteinExistence type="predicted"/>